<comment type="caution">
    <text evidence="2">The sequence shown here is derived from an EMBL/GenBank/DDBJ whole genome shotgun (WGS) entry which is preliminary data.</text>
</comment>
<dbReference type="EMBL" id="RJTW01000007">
    <property type="protein sequence ID" value="ROH90612.1"/>
    <property type="molecule type" value="Genomic_DNA"/>
</dbReference>
<dbReference type="InterPro" id="IPR037181">
    <property type="entry name" value="SUFU_N"/>
</dbReference>
<gene>
    <name evidence="2" type="ORF">EGI15_18310</name>
</gene>
<name>A0ABX9X4A1_9FLAO</name>
<sequence>MKIIRHLEKYTGEISRGADIDDRKYNVTVALYDNIPFEDIRTYSTLGMNRYFIEYYYEFIFVCMARYSESEIASFLTSFAEYLIDGEKGIRRGDVLSFDFTMTSETKMNSLYFTLPFYFNDELQELQLEDKEVVFPLIVPVYQDEAELIKEKGWNAFEDFLVENEIDDLWDLNRKSYTW</sequence>
<proteinExistence type="predicted"/>
<dbReference type="Proteomes" id="UP000281899">
    <property type="component" value="Unassembled WGS sequence"/>
</dbReference>
<organism evidence="2 3">
    <name type="scientific">Chryseobacterium cucumeris</name>
    <dbReference type="NCBI Taxonomy" id="1813611"/>
    <lineage>
        <taxon>Bacteria</taxon>
        <taxon>Pseudomonadati</taxon>
        <taxon>Bacteroidota</taxon>
        <taxon>Flavobacteriia</taxon>
        <taxon>Flavobacteriales</taxon>
        <taxon>Weeksellaceae</taxon>
        <taxon>Chryseobacterium group</taxon>
        <taxon>Chryseobacterium</taxon>
    </lineage>
</organism>
<evidence type="ECO:0000259" key="1">
    <source>
        <dbReference type="Pfam" id="PF05076"/>
    </source>
</evidence>
<protein>
    <submittedName>
        <fullName evidence="2">Suppressor of fused domain protein</fullName>
    </submittedName>
</protein>
<dbReference type="Pfam" id="PF05076">
    <property type="entry name" value="SUFU"/>
    <property type="match status" value="1"/>
</dbReference>
<dbReference type="GeneID" id="301714632"/>
<accession>A0ABX9X4A1</accession>
<feature type="domain" description="Suppressor of fused-like" evidence="1">
    <location>
        <begin position="27"/>
        <end position="175"/>
    </location>
</feature>
<evidence type="ECO:0000313" key="3">
    <source>
        <dbReference type="Proteomes" id="UP000281899"/>
    </source>
</evidence>
<reference evidence="2 3" key="1">
    <citation type="submission" date="2018-11" db="EMBL/GenBank/DDBJ databases">
        <title>Proposal to divide the Flavobacteriaceae and reorganize its genera based on Amino Acid Identity values calculated from whole genome sequences.</title>
        <authorList>
            <person name="Nicholson A.C."/>
            <person name="Gulvik C.A."/>
            <person name="Whitney A.M."/>
            <person name="Humrighouse B.W."/>
            <person name="Bell M."/>
            <person name="Holmes B."/>
            <person name="Steigerwalt A."/>
            <person name="Villarma A."/>
            <person name="Sheth M."/>
            <person name="Batra D."/>
            <person name="Pryor J."/>
            <person name="Bernardet J.-F."/>
            <person name="Hugo C."/>
            <person name="Kampfer P."/>
            <person name="Newman J."/>
            <person name="Mcquiston J.R."/>
        </authorList>
    </citation>
    <scope>NUCLEOTIDE SEQUENCE [LARGE SCALE GENOMIC DNA]</scope>
    <source>
        <strain evidence="2 3">G0235</strain>
    </source>
</reference>
<evidence type="ECO:0000313" key="2">
    <source>
        <dbReference type="EMBL" id="ROH90612.1"/>
    </source>
</evidence>
<dbReference type="InterPro" id="IPR020941">
    <property type="entry name" value="SUFU-like_domain"/>
</dbReference>
<dbReference type="RefSeq" id="WP_123279453.1">
    <property type="nucleotide sequence ID" value="NZ_JALRGU010000359.1"/>
</dbReference>
<dbReference type="SUPFAM" id="SSF103359">
    <property type="entry name" value="Suppressor of Fused, N-terminal domain"/>
    <property type="match status" value="1"/>
</dbReference>
<keyword evidence="3" id="KW-1185">Reference proteome</keyword>